<proteinExistence type="predicted"/>
<dbReference type="Proteomes" id="UP001160390">
    <property type="component" value="Unassembled WGS sequence"/>
</dbReference>
<name>A0AA35M1J2_9HYPO</name>
<dbReference type="AlphaFoldDB" id="A0AA35M1J2"/>
<sequence length="165" mass="18659">MSDRNRCDGSVSTYQHLLGYLYLRIETKEYDCSKCKNNEMPLVDLRRMDNNLITSVPSNCSSYISFYSASDPKGWPKYLISKPTSLLMAWTNILRRRQQYCARLMTHGIDGMLPAKYLFQQNQPLKMEAAADNTCSNGRASSLVNSATMETGCTRASIYAILGLK</sequence>
<comment type="caution">
    <text evidence="1">The sequence shown here is derived from an EMBL/GenBank/DDBJ whole genome shotgun (WGS) entry which is preliminary data.</text>
</comment>
<evidence type="ECO:0000313" key="1">
    <source>
        <dbReference type="EMBL" id="CAI6088768.1"/>
    </source>
</evidence>
<gene>
    <name evidence="1" type="ORF">CCHLO57077_00008446</name>
</gene>
<protein>
    <submittedName>
        <fullName evidence="1">Uncharacterized protein</fullName>
    </submittedName>
</protein>
<keyword evidence="2" id="KW-1185">Reference proteome</keyword>
<organism evidence="1 2">
    <name type="scientific">Clonostachys chloroleuca</name>
    <dbReference type="NCBI Taxonomy" id="1926264"/>
    <lineage>
        <taxon>Eukaryota</taxon>
        <taxon>Fungi</taxon>
        <taxon>Dikarya</taxon>
        <taxon>Ascomycota</taxon>
        <taxon>Pezizomycotina</taxon>
        <taxon>Sordariomycetes</taxon>
        <taxon>Hypocreomycetidae</taxon>
        <taxon>Hypocreales</taxon>
        <taxon>Bionectriaceae</taxon>
        <taxon>Clonostachys</taxon>
    </lineage>
</organism>
<evidence type="ECO:0000313" key="2">
    <source>
        <dbReference type="Proteomes" id="UP001160390"/>
    </source>
</evidence>
<accession>A0AA35M1J2</accession>
<dbReference type="EMBL" id="CABFNP030000868">
    <property type="protein sequence ID" value="CAI6088768.1"/>
    <property type="molecule type" value="Genomic_DNA"/>
</dbReference>
<reference evidence="1" key="1">
    <citation type="submission" date="2023-01" db="EMBL/GenBank/DDBJ databases">
        <authorList>
            <person name="Piombo E."/>
        </authorList>
    </citation>
    <scope>NUCLEOTIDE SEQUENCE</scope>
</reference>